<name>A0A2T4TV82_9BACT</name>
<evidence type="ECO:0000313" key="2">
    <source>
        <dbReference type="EMBL" id="PTL35020.1"/>
    </source>
</evidence>
<organism evidence="2 3">
    <name type="scientific">Candidatus Methylomirabilis limnetica</name>
    <dbReference type="NCBI Taxonomy" id="2033718"/>
    <lineage>
        <taxon>Bacteria</taxon>
        <taxon>Candidatus Methylomirabilota</taxon>
        <taxon>Candidatus Methylomirabilia</taxon>
        <taxon>Candidatus Methylomirabilales</taxon>
        <taxon>Candidatus Methylomirabilaceae</taxon>
        <taxon>Candidatus Methylomirabilis</taxon>
    </lineage>
</organism>
<sequence length="242" mass="25680">MIGRMPVFMSVVLGLVLTMGCEVKREIHLTTVNVRASAIYCLFDPSCTVTATDSLTTPIPMSAGGTSFLHSRTFVGKSGTPASGLYGYEYQIDLSKAVETMVDVKGVATKNLSCLESVTLEFGSFIDHLDYNGDGKAGDVLYVVTGDGPGRIGLGSVHKWSNRIIVNFDSLLCVGGSSHQGDSTYFFGLVSAQPPTSVAASIKETVGLASESPKLKKERRHDVLVRVPQTGTASEPDRPGSP</sequence>
<reference evidence="2 3" key="1">
    <citation type="submission" date="2017-09" db="EMBL/GenBank/DDBJ databases">
        <title>Bloom of a denitrifying methanotroph, Candidatus Methylomirabilis limnetica, in a deep stratified lake.</title>
        <authorList>
            <person name="Graf J.S."/>
            <person name="Marchant H.K."/>
            <person name="Tienken D."/>
            <person name="Hach P.F."/>
            <person name="Brand A."/>
            <person name="Schubert C.J."/>
            <person name="Kuypers M.M."/>
            <person name="Milucka J."/>
        </authorList>
    </citation>
    <scope>NUCLEOTIDE SEQUENCE [LARGE SCALE GENOMIC DNA]</scope>
    <source>
        <strain evidence="2 3">Zug</strain>
    </source>
</reference>
<dbReference type="Proteomes" id="UP000241436">
    <property type="component" value="Unassembled WGS sequence"/>
</dbReference>
<dbReference type="EMBL" id="NVQC01000033">
    <property type="protein sequence ID" value="PTL35020.1"/>
    <property type="molecule type" value="Genomic_DNA"/>
</dbReference>
<dbReference type="PROSITE" id="PS51257">
    <property type="entry name" value="PROKAR_LIPOPROTEIN"/>
    <property type="match status" value="1"/>
</dbReference>
<protein>
    <submittedName>
        <fullName evidence="2">Uncharacterized protein</fullName>
    </submittedName>
</protein>
<dbReference type="RefSeq" id="WP_107563843.1">
    <property type="nucleotide sequence ID" value="NZ_NVQC01000033.1"/>
</dbReference>
<accession>A0A2T4TV82</accession>
<keyword evidence="3" id="KW-1185">Reference proteome</keyword>
<gene>
    <name evidence="2" type="ORF">CLG94_11895</name>
</gene>
<proteinExistence type="predicted"/>
<evidence type="ECO:0000256" key="1">
    <source>
        <dbReference type="SAM" id="MobiDB-lite"/>
    </source>
</evidence>
<reference evidence="3" key="2">
    <citation type="journal article" date="2018" name="Environ. Microbiol.">
        <title>Bloom of a denitrifying methanotroph, 'Candidatus Methylomirabilis limnetica', in a deep stratified lake.</title>
        <authorList>
            <person name="Graf J.S."/>
            <person name="Mayr M.J."/>
            <person name="Marchant H.K."/>
            <person name="Tienken D."/>
            <person name="Hach P.F."/>
            <person name="Brand A."/>
            <person name="Schubert C.J."/>
            <person name="Kuypers M.M."/>
            <person name="Milucka J."/>
        </authorList>
    </citation>
    <scope>NUCLEOTIDE SEQUENCE [LARGE SCALE GENOMIC DNA]</scope>
    <source>
        <strain evidence="3">Zug</strain>
    </source>
</reference>
<evidence type="ECO:0000313" key="3">
    <source>
        <dbReference type="Proteomes" id="UP000241436"/>
    </source>
</evidence>
<feature type="region of interest" description="Disordered" evidence="1">
    <location>
        <begin position="211"/>
        <end position="242"/>
    </location>
</feature>
<comment type="caution">
    <text evidence="2">The sequence shown here is derived from an EMBL/GenBank/DDBJ whole genome shotgun (WGS) entry which is preliminary data.</text>
</comment>
<dbReference type="AlphaFoldDB" id="A0A2T4TV82"/>